<dbReference type="Proteomes" id="UP000074382">
    <property type="component" value="Unassembled WGS sequence"/>
</dbReference>
<proteinExistence type="predicted"/>
<accession>A0A147KFC8</accession>
<dbReference type="PATRIC" id="fig|665004.4.peg.2011"/>
<dbReference type="AlphaFoldDB" id="A0A147KFC8"/>
<name>A0A147KFC8_THECS</name>
<evidence type="ECO:0000256" key="1">
    <source>
        <dbReference type="SAM" id="MobiDB-lite"/>
    </source>
</evidence>
<evidence type="ECO:0000313" key="2">
    <source>
        <dbReference type="EMBL" id="KUP95995.1"/>
    </source>
</evidence>
<organism evidence="2 3">
    <name type="scientific">Thermobifida cellulosilytica TB100</name>
    <dbReference type="NCBI Taxonomy" id="665004"/>
    <lineage>
        <taxon>Bacteria</taxon>
        <taxon>Bacillati</taxon>
        <taxon>Actinomycetota</taxon>
        <taxon>Actinomycetes</taxon>
        <taxon>Streptosporangiales</taxon>
        <taxon>Nocardiopsidaceae</taxon>
        <taxon>Thermobifida</taxon>
    </lineage>
</organism>
<protein>
    <submittedName>
        <fullName evidence="2">Uncharacterized protein</fullName>
    </submittedName>
</protein>
<sequence>MVFLIVALLVTFFGLPGNPSEGNSPPAPSSTGEEDGGSTGEASLPPLESTAGETGTLSYGAPEVFPWRLQYLGDECGSSTATYTDSINWDDVVGDPDPGEPDVAYRVRDYCSEDTTVYSPEDARGGLVEPGEATEAIACRSAAVAGALPSYLSPSTRERLGVVEGAAFCIVTDRGRVVRAQIDTITEGEDGPREVILTLEGEATVWSPQ</sequence>
<dbReference type="EMBL" id="LGEM01000101">
    <property type="protein sequence ID" value="KUP95995.1"/>
    <property type="molecule type" value="Genomic_DNA"/>
</dbReference>
<keyword evidence="3" id="KW-1185">Reference proteome</keyword>
<gene>
    <name evidence="2" type="ORF">AC529_14385</name>
</gene>
<reference evidence="3" key="1">
    <citation type="journal article" date="2017" name="Acta Aliment.">
        <title>Plant polysaccharide degrading enzyme system of Thermpbifida cellulosilytica TB100 revealed by de novo genome project data.</title>
        <authorList>
            <person name="Toth A."/>
            <person name="Baka E."/>
            <person name="Luzics S."/>
            <person name="Bata-Vidacs I."/>
            <person name="Nagy I."/>
            <person name="Balint B."/>
            <person name="Herceg R."/>
            <person name="Olasz F."/>
            <person name="Wilk T."/>
            <person name="Nagy T."/>
            <person name="Kriszt B."/>
            <person name="Nagy I."/>
            <person name="Kukolya J."/>
        </authorList>
    </citation>
    <scope>NUCLEOTIDE SEQUENCE [LARGE SCALE GENOMIC DNA]</scope>
    <source>
        <strain evidence="3">TB100</strain>
    </source>
</reference>
<evidence type="ECO:0000313" key="3">
    <source>
        <dbReference type="Proteomes" id="UP000074382"/>
    </source>
</evidence>
<comment type="caution">
    <text evidence="2">The sequence shown here is derived from an EMBL/GenBank/DDBJ whole genome shotgun (WGS) entry which is preliminary data.</text>
</comment>
<feature type="region of interest" description="Disordered" evidence="1">
    <location>
        <begin position="17"/>
        <end position="56"/>
    </location>
</feature>